<protein>
    <submittedName>
        <fullName evidence="2">Uncharacterized protein</fullName>
    </submittedName>
</protein>
<dbReference type="OrthoDB" id="11926at10239"/>
<proteinExistence type="predicted"/>
<name>A0A2L0UZS5_9CAUD</name>
<dbReference type="KEGG" id="vg:40088309"/>
<dbReference type="Proteomes" id="UP000223025">
    <property type="component" value="Segment"/>
</dbReference>
<organism evidence="2 3">
    <name type="scientific">Agrobacterium phage Atu_ph07</name>
    <dbReference type="NCBI Taxonomy" id="2024264"/>
    <lineage>
        <taxon>Viruses</taxon>
        <taxon>Duplodnaviria</taxon>
        <taxon>Heunggongvirae</taxon>
        <taxon>Uroviricota</taxon>
        <taxon>Caudoviricetes</taxon>
        <taxon>Polybotosvirus</taxon>
        <taxon>Polybotosvirus Atuph07</taxon>
    </lineage>
</organism>
<evidence type="ECO:0000256" key="1">
    <source>
        <dbReference type="SAM" id="MobiDB-lite"/>
    </source>
</evidence>
<reference evidence="2 3" key="1">
    <citation type="submission" date="2017-06" db="EMBL/GenBank/DDBJ databases">
        <authorList>
            <person name="Kim H.J."/>
            <person name="Triplett B.A."/>
        </authorList>
    </citation>
    <scope>NUCLEOTIDE SEQUENCE [LARGE SCALE GENOMIC DNA]</scope>
</reference>
<feature type="compositionally biased region" description="Acidic residues" evidence="1">
    <location>
        <begin position="165"/>
        <end position="177"/>
    </location>
</feature>
<sequence>MVYYAMSNFLTRLQKNATLISVLIQIEDFLDNLDVYVFDNWFDAEVVDGPNIERYWVTITLAFPIDEMPDPQGAVRIIKHGAKVKYAKAFRKMKDDTVPPSSTANGRPAFVEKEIWLVTIKIPRQFIEELDDDDLELYDSMIDIEDISDARDENIDTNTQFAAEDGGEDTEQNEEEQ</sequence>
<evidence type="ECO:0000313" key="3">
    <source>
        <dbReference type="Proteomes" id="UP000223025"/>
    </source>
</evidence>
<dbReference type="EMBL" id="MF403008">
    <property type="protein sequence ID" value="AUZ95072.1"/>
    <property type="molecule type" value="Genomic_DNA"/>
</dbReference>
<feature type="region of interest" description="Disordered" evidence="1">
    <location>
        <begin position="149"/>
        <end position="177"/>
    </location>
</feature>
<dbReference type="RefSeq" id="YP_009611971.1">
    <property type="nucleotide sequence ID" value="NC_042013.1"/>
</dbReference>
<dbReference type="GeneID" id="40088309"/>
<keyword evidence="3" id="KW-1185">Reference proteome</keyword>
<evidence type="ECO:0000313" key="2">
    <source>
        <dbReference type="EMBL" id="AUZ95072.1"/>
    </source>
</evidence>
<accession>A0A2L0UZS5</accession>